<dbReference type="InterPro" id="IPR023828">
    <property type="entry name" value="Peptidase_S8_Ser-AS"/>
</dbReference>
<evidence type="ECO:0000313" key="9">
    <source>
        <dbReference type="Proteomes" id="UP001064489"/>
    </source>
</evidence>
<name>A0AAD5I792_ACENE</name>
<proteinExistence type="inferred from homology"/>
<dbReference type="GO" id="GO:0006508">
    <property type="term" value="P:proteolysis"/>
    <property type="evidence" value="ECO:0007669"/>
    <property type="project" value="UniProtKB-KW"/>
</dbReference>
<dbReference type="InterPro" id="IPR000209">
    <property type="entry name" value="Peptidase_S8/S53_dom"/>
</dbReference>
<keyword evidence="4" id="KW-0378">Hydrolase</keyword>
<reference evidence="8" key="1">
    <citation type="journal article" date="2022" name="Plant J.">
        <title>Strategies of tolerance reflected in two North American maple genomes.</title>
        <authorList>
            <person name="McEvoy S.L."/>
            <person name="Sezen U.U."/>
            <person name="Trouern-Trend A."/>
            <person name="McMahon S.M."/>
            <person name="Schaberg P.G."/>
            <person name="Yang J."/>
            <person name="Wegrzyn J.L."/>
            <person name="Swenson N.G."/>
        </authorList>
    </citation>
    <scope>NUCLEOTIDE SEQUENCE</scope>
    <source>
        <strain evidence="8">91603</strain>
    </source>
</reference>
<dbReference type="AlphaFoldDB" id="A0AAD5I792"/>
<keyword evidence="2" id="KW-0645">Protease</keyword>
<dbReference type="PROSITE" id="PS00138">
    <property type="entry name" value="SUBTILASE_SER"/>
    <property type="match status" value="1"/>
</dbReference>
<keyword evidence="9" id="KW-1185">Reference proteome</keyword>
<accession>A0AAD5I792</accession>
<dbReference type="GO" id="GO:0004252">
    <property type="term" value="F:serine-type endopeptidase activity"/>
    <property type="evidence" value="ECO:0007669"/>
    <property type="project" value="InterPro"/>
</dbReference>
<comment type="similarity">
    <text evidence="1 6">Belongs to the peptidase S8 family.</text>
</comment>
<comment type="caution">
    <text evidence="6">Lacks conserved residue(s) required for the propagation of feature annotation.</text>
</comment>
<protein>
    <recommendedName>
        <fullName evidence="7">Peptidase S8/S53 domain-containing protein</fullName>
    </recommendedName>
</protein>
<dbReference type="PROSITE" id="PS51892">
    <property type="entry name" value="SUBTILASE"/>
    <property type="match status" value="1"/>
</dbReference>
<dbReference type="EMBL" id="JAJSOW010000108">
    <property type="protein sequence ID" value="KAI9154241.1"/>
    <property type="molecule type" value="Genomic_DNA"/>
</dbReference>
<organism evidence="8 9">
    <name type="scientific">Acer negundo</name>
    <name type="common">Box elder</name>
    <dbReference type="NCBI Taxonomy" id="4023"/>
    <lineage>
        <taxon>Eukaryota</taxon>
        <taxon>Viridiplantae</taxon>
        <taxon>Streptophyta</taxon>
        <taxon>Embryophyta</taxon>
        <taxon>Tracheophyta</taxon>
        <taxon>Spermatophyta</taxon>
        <taxon>Magnoliopsida</taxon>
        <taxon>eudicotyledons</taxon>
        <taxon>Gunneridae</taxon>
        <taxon>Pentapetalae</taxon>
        <taxon>rosids</taxon>
        <taxon>malvids</taxon>
        <taxon>Sapindales</taxon>
        <taxon>Sapindaceae</taxon>
        <taxon>Hippocastanoideae</taxon>
        <taxon>Acereae</taxon>
        <taxon>Acer</taxon>
    </lineage>
</organism>
<feature type="domain" description="Peptidase S8/S53" evidence="7">
    <location>
        <begin position="55"/>
        <end position="122"/>
    </location>
</feature>
<evidence type="ECO:0000313" key="8">
    <source>
        <dbReference type="EMBL" id="KAI9154241.1"/>
    </source>
</evidence>
<gene>
    <name evidence="8" type="ORF">LWI28_023242</name>
</gene>
<evidence type="ECO:0000259" key="7">
    <source>
        <dbReference type="Pfam" id="PF00082"/>
    </source>
</evidence>
<dbReference type="Gene3D" id="3.40.50.200">
    <property type="entry name" value="Peptidase S8/S53 domain"/>
    <property type="match status" value="1"/>
</dbReference>
<keyword evidence="3" id="KW-0732">Signal</keyword>
<dbReference type="Proteomes" id="UP001064489">
    <property type="component" value="Chromosome 11"/>
</dbReference>
<evidence type="ECO:0000256" key="3">
    <source>
        <dbReference type="ARBA" id="ARBA00022729"/>
    </source>
</evidence>
<keyword evidence="5" id="KW-0720">Serine protease</keyword>
<dbReference type="InterPro" id="IPR036852">
    <property type="entry name" value="Peptidase_S8/S53_dom_sf"/>
</dbReference>
<evidence type="ECO:0000256" key="4">
    <source>
        <dbReference type="ARBA" id="ARBA00022801"/>
    </source>
</evidence>
<dbReference type="PANTHER" id="PTHR10795">
    <property type="entry name" value="PROPROTEIN CONVERTASE SUBTILISIN/KEXIN"/>
    <property type="match status" value="1"/>
</dbReference>
<evidence type="ECO:0000256" key="2">
    <source>
        <dbReference type="ARBA" id="ARBA00022670"/>
    </source>
</evidence>
<dbReference type="SUPFAM" id="SSF52743">
    <property type="entry name" value="Subtilisin-like"/>
    <property type="match status" value="1"/>
</dbReference>
<evidence type="ECO:0000256" key="1">
    <source>
        <dbReference type="ARBA" id="ARBA00011073"/>
    </source>
</evidence>
<comment type="caution">
    <text evidence="8">The sequence shown here is derived from an EMBL/GenBank/DDBJ whole genome shotgun (WGS) entry which is preliminary data.</text>
</comment>
<dbReference type="Pfam" id="PF00082">
    <property type="entry name" value="Peptidase_S8"/>
    <property type="match status" value="1"/>
</dbReference>
<sequence length="132" mass="13473">MCYMEAGNDNIAAKSELVREAGGAGISTKEMLLNLISQFTAPGFNISAAFPGGPNEFGIDSGTSMSAPHVTGVAFTIRATNKRWSVAAIKSAIMTTAIVNDNTGGPIQSGAGPATPFDFGSGHLEPDLALSP</sequence>
<reference evidence="8" key="2">
    <citation type="submission" date="2023-02" db="EMBL/GenBank/DDBJ databases">
        <authorList>
            <person name="Swenson N.G."/>
            <person name="Wegrzyn J.L."/>
            <person name="Mcevoy S.L."/>
        </authorList>
    </citation>
    <scope>NUCLEOTIDE SEQUENCE</scope>
    <source>
        <strain evidence="8">91603</strain>
        <tissue evidence="8">Leaf</tissue>
    </source>
</reference>
<dbReference type="InterPro" id="IPR045051">
    <property type="entry name" value="SBT"/>
</dbReference>
<evidence type="ECO:0000256" key="6">
    <source>
        <dbReference type="PROSITE-ProRule" id="PRU01240"/>
    </source>
</evidence>
<evidence type="ECO:0000256" key="5">
    <source>
        <dbReference type="ARBA" id="ARBA00022825"/>
    </source>
</evidence>